<dbReference type="EMBL" id="QSQT01000016">
    <property type="protein sequence ID" value="RGK54890.1"/>
    <property type="molecule type" value="Genomic_DNA"/>
</dbReference>
<dbReference type="AlphaFoldDB" id="A0A3E4MYN9"/>
<dbReference type="InterPro" id="IPR023214">
    <property type="entry name" value="HAD_sf"/>
</dbReference>
<evidence type="ECO:0000313" key="2">
    <source>
        <dbReference type="EMBL" id="RHF93577.1"/>
    </source>
</evidence>
<dbReference type="Proteomes" id="UP000285109">
    <property type="component" value="Unassembled WGS sequence"/>
</dbReference>
<evidence type="ECO:0000313" key="6">
    <source>
        <dbReference type="Proteomes" id="UP000285109"/>
    </source>
</evidence>
<reference evidence="4 5" key="1">
    <citation type="submission" date="2018-08" db="EMBL/GenBank/DDBJ databases">
        <title>A genome reference for cultivated species of the human gut microbiota.</title>
        <authorList>
            <person name="Zou Y."/>
            <person name="Xue W."/>
            <person name="Luo G."/>
        </authorList>
    </citation>
    <scope>NUCLEOTIDE SEQUENCE [LARGE SCALE GENOMIC DNA]</scope>
    <source>
        <strain evidence="3 6">AF31-28B-AC</strain>
        <strain evidence="2 5">AM23-23</strain>
        <strain evidence="1 4">TF10-3AC</strain>
    </source>
</reference>
<evidence type="ECO:0000313" key="3">
    <source>
        <dbReference type="EMBL" id="RHM97014.1"/>
    </source>
</evidence>
<dbReference type="RefSeq" id="WP_117672885.1">
    <property type="nucleotide sequence ID" value="NZ_CABOGR010000016.1"/>
</dbReference>
<keyword evidence="4" id="KW-1185">Reference proteome</keyword>
<dbReference type="Proteomes" id="UP000283485">
    <property type="component" value="Unassembled WGS sequence"/>
</dbReference>
<dbReference type="Proteomes" id="UP000260862">
    <property type="component" value="Unassembled WGS sequence"/>
</dbReference>
<accession>A0A3E4MYN9</accession>
<name>A0A3E4MYN9_9BACT</name>
<evidence type="ECO:0000313" key="4">
    <source>
        <dbReference type="Proteomes" id="UP000260862"/>
    </source>
</evidence>
<organism evidence="1 4">
    <name type="scientific">Phocaeicola plebeius</name>
    <dbReference type="NCBI Taxonomy" id="310297"/>
    <lineage>
        <taxon>Bacteria</taxon>
        <taxon>Pseudomonadati</taxon>
        <taxon>Bacteroidota</taxon>
        <taxon>Bacteroidia</taxon>
        <taxon>Bacteroidales</taxon>
        <taxon>Bacteroidaceae</taxon>
        <taxon>Phocaeicola</taxon>
    </lineage>
</organism>
<evidence type="ECO:0000313" key="5">
    <source>
        <dbReference type="Proteomes" id="UP000283485"/>
    </source>
</evidence>
<comment type="caution">
    <text evidence="1">The sequence shown here is derived from an EMBL/GenBank/DDBJ whole genome shotgun (WGS) entry which is preliminary data.</text>
</comment>
<proteinExistence type="predicted"/>
<evidence type="ECO:0000313" key="1">
    <source>
        <dbReference type="EMBL" id="RGK54890.1"/>
    </source>
</evidence>
<dbReference type="Gene3D" id="3.40.50.1000">
    <property type="entry name" value="HAD superfamily/HAD-like"/>
    <property type="match status" value="1"/>
</dbReference>
<dbReference type="EMBL" id="QRQK01000013">
    <property type="protein sequence ID" value="RHM97014.1"/>
    <property type="molecule type" value="Genomic_DNA"/>
</dbReference>
<dbReference type="InterPro" id="IPR036412">
    <property type="entry name" value="HAD-like_sf"/>
</dbReference>
<sequence>MSKEFLRKSKEDKPVVAICYDFDKTLSPDDMQAQGYIQSVGYEVESFWKESNGLAEENDMDQNLAYMFTMIQKAHGKFVFNREALMDYGAKVKLFPGVDTWFKRIREYGESKGVIVEHYIISSGLKEMIEGTKVADEFEKIYASSFYYDKDGVAQWPAQVINYTSKTQFLFRIEKGTLDVNDFAVNDYFEPENIRIPFRNMIYIGDSDTDMPCMKLINTNSGHSIGVFNPETQDKRKVYKMMEDKRIKYFAPADYTENSELDILVKTIIEQTASNEKLVSFHYKNQKEQLNQNINVEVQEVKEKEKLILDLENSNSFARTHFVISKLKAFNNWSDKERQQLKQIAEKNNQVSYIKDDEDIAFFYSSLG</sequence>
<dbReference type="EMBL" id="QRHQ01000001">
    <property type="protein sequence ID" value="RHF93577.1"/>
    <property type="molecule type" value="Genomic_DNA"/>
</dbReference>
<dbReference type="Pfam" id="PF12710">
    <property type="entry name" value="HAD"/>
    <property type="match status" value="1"/>
</dbReference>
<gene>
    <name evidence="2" type="ORF">DW653_01605</name>
    <name evidence="3" type="ORF">DWZ34_07775</name>
    <name evidence="1" type="ORF">DXD04_09460</name>
</gene>
<dbReference type="SUPFAM" id="SSF56784">
    <property type="entry name" value="HAD-like"/>
    <property type="match status" value="1"/>
</dbReference>
<protein>
    <submittedName>
        <fullName evidence="1">Haloacid dehalogenase</fullName>
    </submittedName>
</protein>